<gene>
    <name evidence="3" type="ORF">NG895_29125</name>
</gene>
<dbReference type="RefSeq" id="WP_252856099.1">
    <property type="nucleotide sequence ID" value="NZ_JAMXLR010000095.1"/>
</dbReference>
<keyword evidence="4" id="KW-1185">Reference proteome</keyword>
<dbReference type="Proteomes" id="UP001155241">
    <property type="component" value="Unassembled WGS sequence"/>
</dbReference>
<feature type="region of interest" description="Disordered" evidence="1">
    <location>
        <begin position="103"/>
        <end position="130"/>
    </location>
</feature>
<feature type="chain" id="PRO_5040752047" evidence="2">
    <location>
        <begin position="19"/>
        <end position="156"/>
    </location>
</feature>
<comment type="caution">
    <text evidence="3">The sequence shown here is derived from an EMBL/GenBank/DDBJ whole genome shotgun (WGS) entry which is preliminary data.</text>
</comment>
<feature type="signal peptide" evidence="2">
    <location>
        <begin position="1"/>
        <end position="18"/>
    </location>
</feature>
<evidence type="ECO:0000256" key="2">
    <source>
        <dbReference type="SAM" id="SignalP"/>
    </source>
</evidence>
<name>A0A9X2JL36_9BACT</name>
<evidence type="ECO:0000313" key="3">
    <source>
        <dbReference type="EMBL" id="MCO6047984.1"/>
    </source>
</evidence>
<proteinExistence type="predicted"/>
<dbReference type="AlphaFoldDB" id="A0A9X2JL36"/>
<keyword evidence="2" id="KW-0732">Signal</keyword>
<feature type="compositionally biased region" description="Basic and acidic residues" evidence="1">
    <location>
        <begin position="104"/>
        <end position="130"/>
    </location>
</feature>
<dbReference type="EMBL" id="JAMXLR010000095">
    <property type="protein sequence ID" value="MCO6047984.1"/>
    <property type="molecule type" value="Genomic_DNA"/>
</dbReference>
<protein>
    <submittedName>
        <fullName evidence="3">Uncharacterized protein</fullName>
    </submittedName>
</protein>
<evidence type="ECO:0000313" key="4">
    <source>
        <dbReference type="Proteomes" id="UP001155241"/>
    </source>
</evidence>
<sequence length="156" mass="18232">MSGLRVCCIALLVCGVNAAPAAFSREPTIAERYQAVGDKVRHVIKEMKGVTQNRTERDDMRALEHLLREYDRAVHAHDWKKAYSIGKNMRVYMSRAKVVAGESTMRKEARARADAERRHQEEMAQRERHHEEQMFMEGRHNDHVKIYLWRKYGIAP</sequence>
<reference evidence="3" key="1">
    <citation type="submission" date="2022-06" db="EMBL/GenBank/DDBJ databases">
        <title>Aeoliella straminimaris, a novel planctomycete from sediments.</title>
        <authorList>
            <person name="Vitorino I.R."/>
            <person name="Lage O.M."/>
        </authorList>
    </citation>
    <scope>NUCLEOTIDE SEQUENCE</scope>
    <source>
        <strain evidence="3">ICT_H6.2</strain>
    </source>
</reference>
<organism evidence="3 4">
    <name type="scientific">Aeoliella straminimaris</name>
    <dbReference type="NCBI Taxonomy" id="2954799"/>
    <lineage>
        <taxon>Bacteria</taxon>
        <taxon>Pseudomonadati</taxon>
        <taxon>Planctomycetota</taxon>
        <taxon>Planctomycetia</taxon>
        <taxon>Pirellulales</taxon>
        <taxon>Lacipirellulaceae</taxon>
        <taxon>Aeoliella</taxon>
    </lineage>
</organism>
<evidence type="ECO:0000256" key="1">
    <source>
        <dbReference type="SAM" id="MobiDB-lite"/>
    </source>
</evidence>
<accession>A0A9X2JL36</accession>